<dbReference type="RefSeq" id="WP_350400885.1">
    <property type="nucleotide sequence ID" value="NZ_JBELOE010000093.1"/>
</dbReference>
<dbReference type="Proteomes" id="UP001467690">
    <property type="component" value="Unassembled WGS sequence"/>
</dbReference>
<accession>A0ABV1REC0</accession>
<dbReference type="EMBL" id="JBELOE010000093">
    <property type="protein sequence ID" value="MER2491220.1"/>
    <property type="molecule type" value="Genomic_DNA"/>
</dbReference>
<organism evidence="1 2">
    <name type="scientific">Catenovulum sediminis</name>
    <dbReference type="NCBI Taxonomy" id="1740262"/>
    <lineage>
        <taxon>Bacteria</taxon>
        <taxon>Pseudomonadati</taxon>
        <taxon>Pseudomonadota</taxon>
        <taxon>Gammaproteobacteria</taxon>
        <taxon>Alteromonadales</taxon>
        <taxon>Alteromonadaceae</taxon>
        <taxon>Catenovulum</taxon>
    </lineage>
</organism>
<protein>
    <submittedName>
        <fullName evidence="1">DUF3037 domain-containing protein</fullName>
    </submittedName>
</protein>
<reference evidence="1 2" key="1">
    <citation type="submission" date="2024-06" db="EMBL/GenBank/DDBJ databases">
        <authorList>
            <person name="Chen R.Y."/>
        </authorList>
    </citation>
    <scope>NUCLEOTIDE SEQUENCE [LARGE SCALE GENOMIC DNA]</scope>
    <source>
        <strain evidence="1 2">D2</strain>
    </source>
</reference>
<keyword evidence="2" id="KW-1185">Reference proteome</keyword>
<evidence type="ECO:0000313" key="1">
    <source>
        <dbReference type="EMBL" id="MER2491220.1"/>
    </source>
</evidence>
<dbReference type="InterPro" id="IPR021398">
    <property type="entry name" value="DUF3037"/>
</dbReference>
<name>A0ABV1REC0_9ALTE</name>
<evidence type="ECO:0000313" key="2">
    <source>
        <dbReference type="Proteomes" id="UP001467690"/>
    </source>
</evidence>
<gene>
    <name evidence="1" type="ORF">ABS311_04920</name>
</gene>
<comment type="caution">
    <text evidence="1">The sequence shown here is derived from an EMBL/GenBank/DDBJ whole genome shotgun (WGS) entry which is preliminary data.</text>
</comment>
<sequence>MSELMNTNTLCMYAVVRFMPFAETREFANVGVVVIAPKLGLYDFKLAPKSFKRVNQFFDDLDGVVYRHAIEGFESELTRIRQYLVDHHVYGQNLVDYFKEITRTRESVSHFGEVGTLLTTDIKVATEQLYQRFIGRNFAEAKEYKEQQMVRSLRNQLTRKLPQGVRYTKQTIKAGMFDISVPLARCINDSYRIIRPLAFEQQNVLLAMEHGETWVSRLNKLINCDVVQADKALVAVEKPSHRKLEFVKVYEDVVGEIKHLGAQVENYSDTDKIIQFAAADLAQESIETIASSSAC</sequence>
<proteinExistence type="predicted"/>
<dbReference type="Pfam" id="PF11236">
    <property type="entry name" value="DUF3037"/>
    <property type="match status" value="1"/>
</dbReference>